<dbReference type="KEGG" id="aten:116287678"/>
<dbReference type="PROSITE" id="PS50950">
    <property type="entry name" value="ZF_THAP"/>
    <property type="match status" value="1"/>
</dbReference>
<evidence type="ECO:0000256" key="3">
    <source>
        <dbReference type="ARBA" id="ARBA00022833"/>
    </source>
</evidence>
<feature type="non-terminal residue" evidence="8">
    <location>
        <position position="1"/>
    </location>
</feature>
<dbReference type="SUPFAM" id="SSF57716">
    <property type="entry name" value="Glucocorticoid receptor-like (DNA-binding domain)"/>
    <property type="match status" value="1"/>
</dbReference>
<dbReference type="InParanoid" id="A0A6P8HC15"/>
<gene>
    <name evidence="8" type="primary">LOC116287678</name>
</gene>
<dbReference type="Proteomes" id="UP000515163">
    <property type="component" value="Unplaced"/>
</dbReference>
<evidence type="ECO:0000313" key="8">
    <source>
        <dbReference type="RefSeq" id="XP_031550217.1"/>
    </source>
</evidence>
<keyword evidence="2 5" id="KW-0863">Zinc-finger</keyword>
<protein>
    <submittedName>
        <fullName evidence="8">Uncharacterized protein LOC116287678</fullName>
    </submittedName>
</protein>
<dbReference type="OrthoDB" id="5983843at2759"/>
<evidence type="ECO:0000256" key="1">
    <source>
        <dbReference type="ARBA" id="ARBA00022723"/>
    </source>
</evidence>
<keyword evidence="1" id="KW-0479">Metal-binding</keyword>
<feature type="domain" description="THAP-type" evidence="6">
    <location>
        <begin position="7"/>
        <end position="103"/>
    </location>
</feature>
<accession>A0A6P8HC15</accession>
<dbReference type="GO" id="GO:0003677">
    <property type="term" value="F:DNA binding"/>
    <property type="evidence" value="ECO:0007669"/>
    <property type="project" value="UniProtKB-UniRule"/>
</dbReference>
<dbReference type="GO" id="GO:0008270">
    <property type="term" value="F:zinc ion binding"/>
    <property type="evidence" value="ECO:0007669"/>
    <property type="project" value="UniProtKB-KW"/>
</dbReference>
<evidence type="ECO:0000313" key="7">
    <source>
        <dbReference type="Proteomes" id="UP000515163"/>
    </source>
</evidence>
<keyword evidence="3" id="KW-0862">Zinc</keyword>
<reference evidence="8" key="1">
    <citation type="submission" date="2025-08" db="UniProtKB">
        <authorList>
            <consortium name="RefSeq"/>
        </authorList>
    </citation>
    <scope>IDENTIFICATION</scope>
    <source>
        <tissue evidence="8">Tentacle</tissue>
    </source>
</reference>
<evidence type="ECO:0000259" key="6">
    <source>
        <dbReference type="PROSITE" id="PS50950"/>
    </source>
</evidence>
<organism evidence="7 8">
    <name type="scientific">Actinia tenebrosa</name>
    <name type="common">Australian red waratah sea anemone</name>
    <dbReference type="NCBI Taxonomy" id="6105"/>
    <lineage>
        <taxon>Eukaryota</taxon>
        <taxon>Metazoa</taxon>
        <taxon>Cnidaria</taxon>
        <taxon>Anthozoa</taxon>
        <taxon>Hexacorallia</taxon>
        <taxon>Actiniaria</taxon>
        <taxon>Actiniidae</taxon>
        <taxon>Actinia</taxon>
    </lineage>
</organism>
<dbReference type="InterPro" id="IPR006612">
    <property type="entry name" value="THAP_Znf"/>
</dbReference>
<keyword evidence="7" id="KW-1185">Reference proteome</keyword>
<evidence type="ECO:0000256" key="2">
    <source>
        <dbReference type="ARBA" id="ARBA00022771"/>
    </source>
</evidence>
<proteinExistence type="predicted"/>
<dbReference type="GeneID" id="116287678"/>
<dbReference type="AlphaFoldDB" id="A0A6P8HC15"/>
<dbReference type="RefSeq" id="XP_031550217.1">
    <property type="nucleotide sequence ID" value="XM_031694357.1"/>
</dbReference>
<sequence>LDLYYTIPGRNCAVFGCGSCTRIKGIGIWKMKLAVDEKHREWREAWLGELKNTREIDSDFRDQIKNDRVYTCEKHFAPEDVEIFHTYKTTRRKPNFGALPKLNTPLKSIQTCKPAPRPERRPVQPVEATNVSINVSINVCYRTFSELCHRTKNLKSLSGI</sequence>
<evidence type="ECO:0000256" key="4">
    <source>
        <dbReference type="ARBA" id="ARBA00023125"/>
    </source>
</evidence>
<dbReference type="Pfam" id="PF05485">
    <property type="entry name" value="THAP"/>
    <property type="match status" value="1"/>
</dbReference>
<keyword evidence="4 5" id="KW-0238">DNA-binding</keyword>
<evidence type="ECO:0000256" key="5">
    <source>
        <dbReference type="PROSITE-ProRule" id="PRU00309"/>
    </source>
</evidence>
<name>A0A6P8HC15_ACTTE</name>